<dbReference type="RefSeq" id="WP_189326338.1">
    <property type="nucleotide sequence ID" value="NZ_BMPQ01000030.1"/>
</dbReference>
<keyword evidence="2" id="KW-1185">Reference proteome</keyword>
<evidence type="ECO:0000313" key="1">
    <source>
        <dbReference type="EMBL" id="GGL04311.1"/>
    </source>
</evidence>
<dbReference type="Proteomes" id="UP000637788">
    <property type="component" value="Unassembled WGS sequence"/>
</dbReference>
<reference evidence="1" key="2">
    <citation type="submission" date="2020-09" db="EMBL/GenBank/DDBJ databases">
        <authorList>
            <person name="Sun Q."/>
            <person name="Ohkuma M."/>
        </authorList>
    </citation>
    <scope>NUCLEOTIDE SEQUENCE</scope>
    <source>
        <strain evidence="1">JCM 3035</strain>
    </source>
</reference>
<accession>A0A917RF38</accession>
<proteinExistence type="predicted"/>
<dbReference type="AlphaFoldDB" id="A0A917RF38"/>
<organism evidence="1 2">
    <name type="scientific">Streptomyces flaveus</name>
    <dbReference type="NCBI Taxonomy" id="66370"/>
    <lineage>
        <taxon>Bacteria</taxon>
        <taxon>Bacillati</taxon>
        <taxon>Actinomycetota</taxon>
        <taxon>Actinomycetes</taxon>
        <taxon>Kitasatosporales</taxon>
        <taxon>Streptomycetaceae</taxon>
        <taxon>Streptomyces</taxon>
        <taxon>Streptomyces aurantiacus group</taxon>
    </lineage>
</organism>
<comment type="caution">
    <text evidence="1">The sequence shown here is derived from an EMBL/GenBank/DDBJ whole genome shotgun (WGS) entry which is preliminary data.</text>
</comment>
<gene>
    <name evidence="1" type="ORF">GCM10010094_76420</name>
</gene>
<reference evidence="1" key="1">
    <citation type="journal article" date="2014" name="Int. J. Syst. Evol. Microbiol.">
        <title>Complete genome sequence of Corynebacterium casei LMG S-19264T (=DSM 44701T), isolated from a smear-ripened cheese.</title>
        <authorList>
            <consortium name="US DOE Joint Genome Institute (JGI-PGF)"/>
            <person name="Walter F."/>
            <person name="Albersmeier A."/>
            <person name="Kalinowski J."/>
            <person name="Ruckert C."/>
        </authorList>
    </citation>
    <scope>NUCLEOTIDE SEQUENCE</scope>
    <source>
        <strain evidence="1">JCM 3035</strain>
    </source>
</reference>
<protein>
    <submittedName>
        <fullName evidence="1">Uncharacterized protein</fullName>
    </submittedName>
</protein>
<dbReference type="EMBL" id="BMPQ01000030">
    <property type="protein sequence ID" value="GGL04311.1"/>
    <property type="molecule type" value="Genomic_DNA"/>
</dbReference>
<evidence type="ECO:0000313" key="2">
    <source>
        <dbReference type="Proteomes" id="UP000637788"/>
    </source>
</evidence>
<name>A0A917RF38_9ACTN</name>
<sequence>MADIRVVLIDMPQLLRQILQDVIDASPGMTVVRAHPRRVPLVEAVDRDAAQVVVFGQESLQLAPECRELLEQRPRVQVLAVSRDGVRTTLYGLRPHRELLGELEPEQLADAIRGVAARAEW</sequence>